<proteinExistence type="predicted"/>
<dbReference type="HOGENOM" id="CLU_3017840_0_0_1"/>
<accession>K4A4G6</accession>
<evidence type="ECO:0000313" key="1">
    <source>
        <dbReference type="EnsemblPlants" id="KQL24187"/>
    </source>
</evidence>
<protein>
    <submittedName>
        <fullName evidence="1">Uncharacterized protein</fullName>
    </submittedName>
</protein>
<dbReference type="EMBL" id="AGNK02001018">
    <property type="status" value="NOT_ANNOTATED_CDS"/>
    <property type="molecule type" value="Genomic_DNA"/>
</dbReference>
<keyword evidence="2" id="KW-1185">Reference proteome</keyword>
<dbReference type="AlphaFoldDB" id="K4A4G6"/>
<sequence length="56" mass="6327">MKLNTVDHVRFNKCLVLTKLDSAKQDQILLSGWGGMFCVSGSGRAIWDSYLFLYSL</sequence>
<evidence type="ECO:0000313" key="2">
    <source>
        <dbReference type="Proteomes" id="UP000004995"/>
    </source>
</evidence>
<dbReference type="InParanoid" id="K4A4G6"/>
<reference evidence="1" key="2">
    <citation type="submission" date="2018-08" db="UniProtKB">
        <authorList>
            <consortium name="EnsemblPlants"/>
        </authorList>
    </citation>
    <scope>IDENTIFICATION</scope>
    <source>
        <strain evidence="1">Yugu1</strain>
    </source>
</reference>
<dbReference type="EnsemblPlants" id="KQL24187">
    <property type="protein sequence ID" value="KQL24187"/>
    <property type="gene ID" value="SETIT_033770mg"/>
</dbReference>
<name>K4A4G6_SETIT</name>
<dbReference type="Gramene" id="KQL24187">
    <property type="protein sequence ID" value="KQL24187"/>
    <property type="gene ID" value="SETIT_033770mg"/>
</dbReference>
<organism evidence="1 2">
    <name type="scientific">Setaria italica</name>
    <name type="common">Foxtail millet</name>
    <name type="synonym">Panicum italicum</name>
    <dbReference type="NCBI Taxonomy" id="4555"/>
    <lineage>
        <taxon>Eukaryota</taxon>
        <taxon>Viridiplantae</taxon>
        <taxon>Streptophyta</taxon>
        <taxon>Embryophyta</taxon>
        <taxon>Tracheophyta</taxon>
        <taxon>Spermatophyta</taxon>
        <taxon>Magnoliopsida</taxon>
        <taxon>Liliopsida</taxon>
        <taxon>Poales</taxon>
        <taxon>Poaceae</taxon>
        <taxon>PACMAD clade</taxon>
        <taxon>Panicoideae</taxon>
        <taxon>Panicodae</taxon>
        <taxon>Paniceae</taxon>
        <taxon>Cenchrinae</taxon>
        <taxon>Setaria</taxon>
    </lineage>
</organism>
<dbReference type="Proteomes" id="UP000004995">
    <property type="component" value="Unassembled WGS sequence"/>
</dbReference>
<reference evidence="2" key="1">
    <citation type="journal article" date="2012" name="Nat. Biotechnol.">
        <title>Reference genome sequence of the model plant Setaria.</title>
        <authorList>
            <person name="Bennetzen J.L."/>
            <person name="Schmutz J."/>
            <person name="Wang H."/>
            <person name="Percifield R."/>
            <person name="Hawkins J."/>
            <person name="Pontaroli A.C."/>
            <person name="Estep M."/>
            <person name="Feng L."/>
            <person name="Vaughn J.N."/>
            <person name="Grimwood J."/>
            <person name="Jenkins J."/>
            <person name="Barry K."/>
            <person name="Lindquist E."/>
            <person name="Hellsten U."/>
            <person name="Deshpande S."/>
            <person name="Wang X."/>
            <person name="Wu X."/>
            <person name="Mitros T."/>
            <person name="Triplett J."/>
            <person name="Yang X."/>
            <person name="Ye C.Y."/>
            <person name="Mauro-Herrera M."/>
            <person name="Wang L."/>
            <person name="Li P."/>
            <person name="Sharma M."/>
            <person name="Sharma R."/>
            <person name="Ronald P.C."/>
            <person name="Panaud O."/>
            <person name="Kellogg E.A."/>
            <person name="Brutnell T.P."/>
            <person name="Doust A.N."/>
            <person name="Tuskan G.A."/>
            <person name="Rokhsar D."/>
            <person name="Devos K.M."/>
        </authorList>
    </citation>
    <scope>NUCLEOTIDE SEQUENCE [LARGE SCALE GENOMIC DNA]</scope>
    <source>
        <strain evidence="2">cv. Yugu1</strain>
    </source>
</reference>